<evidence type="ECO:0000256" key="1">
    <source>
        <dbReference type="ARBA" id="ARBA00003986"/>
    </source>
</evidence>
<dbReference type="InterPro" id="IPR004506">
    <property type="entry name" value="MnmA-like"/>
</dbReference>
<dbReference type="OrthoDB" id="3685at2759"/>
<name>A0A427Y7U2_9TREE</name>
<dbReference type="STRING" id="1890683.A0A427Y7U2"/>
<dbReference type="PANTHER" id="PTHR11933">
    <property type="entry name" value="TRNA 5-METHYLAMINOMETHYL-2-THIOURIDYLATE -METHYLTRANSFERASE"/>
    <property type="match status" value="1"/>
</dbReference>
<evidence type="ECO:0000259" key="14">
    <source>
        <dbReference type="Pfam" id="PF20259"/>
    </source>
</evidence>
<comment type="caution">
    <text evidence="15">The sequence shown here is derived from an EMBL/GenBank/DDBJ whole genome shotgun (WGS) entry which is preliminary data.</text>
</comment>
<evidence type="ECO:0000256" key="2">
    <source>
        <dbReference type="ARBA" id="ARBA00006191"/>
    </source>
</evidence>
<feature type="region of interest" description="Disordered" evidence="12">
    <location>
        <begin position="114"/>
        <end position="153"/>
    </location>
</feature>
<keyword evidence="7" id="KW-0547">Nucleotide-binding</keyword>
<dbReference type="GO" id="GO:0002143">
    <property type="term" value="P:tRNA wobble position uridine thiolation"/>
    <property type="evidence" value="ECO:0007669"/>
    <property type="project" value="TreeGrafter"/>
</dbReference>
<evidence type="ECO:0000256" key="4">
    <source>
        <dbReference type="ARBA" id="ARBA00022555"/>
    </source>
</evidence>
<dbReference type="EMBL" id="RSCD01000018">
    <property type="protein sequence ID" value="RSH87165.1"/>
    <property type="molecule type" value="Genomic_DNA"/>
</dbReference>
<dbReference type="EC" id="2.8.1.14" evidence="3"/>
<reference evidence="15 16" key="1">
    <citation type="submission" date="2018-11" db="EMBL/GenBank/DDBJ databases">
        <title>Genome sequence of Saitozyma podzolica DSM 27192.</title>
        <authorList>
            <person name="Aliyu H."/>
            <person name="Gorte O."/>
            <person name="Ochsenreither K."/>
        </authorList>
    </citation>
    <scope>NUCLEOTIDE SEQUENCE [LARGE SCALE GENOMIC DNA]</scope>
    <source>
        <strain evidence="15 16">DSM 27192</strain>
    </source>
</reference>
<evidence type="ECO:0000256" key="6">
    <source>
        <dbReference type="ARBA" id="ARBA00022694"/>
    </source>
</evidence>
<comment type="similarity">
    <text evidence="2">Belongs to the MnmA/TRMU family.</text>
</comment>
<sequence>MAPSLAVATGGVLRVALSRPMHHAHSPTLANAIAGPSRLPLPATAAPAQVLRQFVISVRSAHQYTRGELKRILPTLSDLGLKSGDHVTVAMSGGVDSSPLKLNVVYMRNWDPQLSESQPESVPSAKSRAVPSLSYPSSEARSSAGSSSVPPSACQWERDWKDVQAVAKYVGIPEDKVKLVDYSKEYWSKVFEPSVEVWQAGGTPNPDVMCNREIKFGTLVDQVATKPRHFLATGHYARCMRKQHATRLCRANDMDKDQTYYLSSISEDQLKRAVFPLANLTKPWVRRLAAHFGLPTADREESMGVCFIGERGNFGDFVSQYTSPPSTPGHIVDLSGKKLAEHDGLWHYTIGQRARVAGMDGRWFVAKKGVGASKQDILVVPGADHPALQCVRVYTEPFHWIADKVPKGFIAGGRKKAQVQVRHRMKPVTGVFSLAEDGQGLICDFPEPVPAVAPGQVLAMWYQKWCLGSAVIRDTRVLSDPPQSRLHINYLAELARKAAAGEATTTTTTEPDDGEAEMETGRSEVEEVDALEAVEDLREMGQNEAIEAESRQRGERGDESEELERKEDGVAESQAATATRTGREMSSEGKDANKGVGTAAQPSAVADGLALPLADAISQVVS</sequence>
<keyword evidence="6" id="KW-0819">tRNA processing</keyword>
<comment type="function">
    <text evidence="1">Catalyzes the 2-thiolation of uridine at the wobble position (U34) of mitochondrial tRNA(Lys), tRNA(Glu) and tRNA(Gln). Required for the formation of 5-taurinomethyl-2-thiouridine (tm5s2U) of mitochondrial tRNA(Lys), tRNA(Glu), and tRNA(Gln) at the wobble position. ATP is required to activate the C2 atom of the wobble base.</text>
</comment>
<keyword evidence="9" id="KW-0694">RNA-binding</keyword>
<dbReference type="InterPro" id="IPR023382">
    <property type="entry name" value="MnmA-like_central_sf"/>
</dbReference>
<proteinExistence type="inferred from homology"/>
<keyword evidence="10" id="KW-1015">Disulfide bond</keyword>
<dbReference type="InterPro" id="IPR046884">
    <property type="entry name" value="MnmA-like_central"/>
</dbReference>
<evidence type="ECO:0000259" key="13">
    <source>
        <dbReference type="Pfam" id="PF20258"/>
    </source>
</evidence>
<dbReference type="PANTHER" id="PTHR11933:SF5">
    <property type="entry name" value="MITOCHONDRIAL TRNA-SPECIFIC 2-THIOURIDYLASE 1"/>
    <property type="match status" value="1"/>
</dbReference>
<feature type="compositionally biased region" description="Low complexity" evidence="12">
    <location>
        <begin position="498"/>
        <end position="509"/>
    </location>
</feature>
<feature type="compositionally biased region" description="Low complexity" evidence="12">
    <location>
        <begin position="131"/>
        <end position="153"/>
    </location>
</feature>
<evidence type="ECO:0000256" key="7">
    <source>
        <dbReference type="ARBA" id="ARBA00022741"/>
    </source>
</evidence>
<dbReference type="NCBIfam" id="TIGR00420">
    <property type="entry name" value="trmU"/>
    <property type="match status" value="1"/>
</dbReference>
<feature type="domain" description="tRNA-specific 2-thiouridylase MnmA-like central" evidence="14">
    <location>
        <begin position="316"/>
        <end position="369"/>
    </location>
</feature>
<dbReference type="Pfam" id="PF20258">
    <property type="entry name" value="tRNA_Me_trans_C"/>
    <property type="match status" value="1"/>
</dbReference>
<dbReference type="GO" id="GO:0005739">
    <property type="term" value="C:mitochondrion"/>
    <property type="evidence" value="ECO:0007669"/>
    <property type="project" value="TreeGrafter"/>
</dbReference>
<dbReference type="Gene3D" id="2.40.30.10">
    <property type="entry name" value="Translation factors"/>
    <property type="match status" value="1"/>
</dbReference>
<feature type="domain" description="tRNA-specific 2-thiouridylase MnmA-like C-terminal" evidence="13">
    <location>
        <begin position="394"/>
        <end position="472"/>
    </location>
</feature>
<keyword evidence="8" id="KW-0067">ATP-binding</keyword>
<keyword evidence="4" id="KW-0820">tRNA-binding</keyword>
<dbReference type="Gene3D" id="2.30.30.280">
    <property type="entry name" value="Adenine nucleotide alpha hydrolases-like domains"/>
    <property type="match status" value="1"/>
</dbReference>
<dbReference type="SUPFAM" id="SSF52402">
    <property type="entry name" value="Adenine nucleotide alpha hydrolases-like"/>
    <property type="match status" value="1"/>
</dbReference>
<comment type="catalytic activity">
    <reaction evidence="11">
        <text>5-taurinomethyluridine(34) in tRNA + S-sulfanyl-L-cysteinyl-[protein] + AH2 + ATP = 5-taurinomethyl-2-thiouridine(34) in tRNA + L-cysteinyl-[protein] + A + AMP + diphosphate + H(+)</text>
        <dbReference type="Rhea" id="RHEA:47040"/>
        <dbReference type="Rhea" id="RHEA-COMP:10131"/>
        <dbReference type="Rhea" id="RHEA-COMP:11726"/>
        <dbReference type="Rhea" id="RHEA-COMP:11732"/>
        <dbReference type="Rhea" id="RHEA-COMP:11733"/>
        <dbReference type="ChEBI" id="CHEBI:13193"/>
        <dbReference type="ChEBI" id="CHEBI:15378"/>
        <dbReference type="ChEBI" id="CHEBI:17499"/>
        <dbReference type="ChEBI" id="CHEBI:29950"/>
        <dbReference type="ChEBI" id="CHEBI:30616"/>
        <dbReference type="ChEBI" id="CHEBI:33019"/>
        <dbReference type="ChEBI" id="CHEBI:61963"/>
        <dbReference type="ChEBI" id="CHEBI:87171"/>
        <dbReference type="ChEBI" id="CHEBI:87172"/>
        <dbReference type="ChEBI" id="CHEBI:456215"/>
        <dbReference type="EC" id="2.8.1.14"/>
    </reaction>
</comment>
<dbReference type="AlphaFoldDB" id="A0A427Y7U2"/>
<evidence type="ECO:0000256" key="10">
    <source>
        <dbReference type="ARBA" id="ARBA00023157"/>
    </source>
</evidence>
<organism evidence="15 16">
    <name type="scientific">Saitozyma podzolica</name>
    <dbReference type="NCBI Taxonomy" id="1890683"/>
    <lineage>
        <taxon>Eukaryota</taxon>
        <taxon>Fungi</taxon>
        <taxon>Dikarya</taxon>
        <taxon>Basidiomycota</taxon>
        <taxon>Agaricomycotina</taxon>
        <taxon>Tremellomycetes</taxon>
        <taxon>Tremellales</taxon>
        <taxon>Trimorphomycetaceae</taxon>
        <taxon>Saitozyma</taxon>
    </lineage>
</organism>
<dbReference type="Proteomes" id="UP000279259">
    <property type="component" value="Unassembled WGS sequence"/>
</dbReference>
<protein>
    <recommendedName>
        <fullName evidence="3">tRNA-5-taurinomethyluridine 2-sulfurtransferase</fullName>
        <ecNumber evidence="3">2.8.1.14</ecNumber>
    </recommendedName>
</protein>
<keyword evidence="16" id="KW-1185">Reference proteome</keyword>
<feature type="compositionally biased region" description="Basic and acidic residues" evidence="12">
    <location>
        <begin position="548"/>
        <end position="569"/>
    </location>
</feature>
<evidence type="ECO:0000256" key="9">
    <source>
        <dbReference type="ARBA" id="ARBA00022884"/>
    </source>
</evidence>
<dbReference type="InterPro" id="IPR046885">
    <property type="entry name" value="MnmA-like_C"/>
</dbReference>
<evidence type="ECO:0000256" key="8">
    <source>
        <dbReference type="ARBA" id="ARBA00022840"/>
    </source>
</evidence>
<evidence type="ECO:0000256" key="5">
    <source>
        <dbReference type="ARBA" id="ARBA00022679"/>
    </source>
</evidence>
<dbReference type="InterPro" id="IPR014729">
    <property type="entry name" value="Rossmann-like_a/b/a_fold"/>
</dbReference>
<evidence type="ECO:0000256" key="11">
    <source>
        <dbReference type="ARBA" id="ARBA00049564"/>
    </source>
</evidence>
<dbReference type="GO" id="GO:0016783">
    <property type="term" value="F:sulfurtransferase activity"/>
    <property type="evidence" value="ECO:0007669"/>
    <property type="project" value="InterPro"/>
</dbReference>
<dbReference type="Pfam" id="PF20259">
    <property type="entry name" value="tRNA_Me_trans_M"/>
    <property type="match status" value="1"/>
</dbReference>
<evidence type="ECO:0000313" key="15">
    <source>
        <dbReference type="EMBL" id="RSH87165.1"/>
    </source>
</evidence>
<feature type="region of interest" description="Disordered" evidence="12">
    <location>
        <begin position="498"/>
        <end position="527"/>
    </location>
</feature>
<accession>A0A427Y7U2</accession>
<dbReference type="GO" id="GO:0005524">
    <property type="term" value="F:ATP binding"/>
    <property type="evidence" value="ECO:0007669"/>
    <property type="project" value="UniProtKB-KW"/>
</dbReference>
<feature type="region of interest" description="Disordered" evidence="12">
    <location>
        <begin position="542"/>
        <end position="602"/>
    </location>
</feature>
<feature type="compositionally biased region" description="Basic and acidic residues" evidence="12">
    <location>
        <begin position="581"/>
        <end position="593"/>
    </location>
</feature>
<gene>
    <name evidence="15" type="ORF">EHS25_003656</name>
</gene>
<dbReference type="Pfam" id="PF03054">
    <property type="entry name" value="tRNA_Me_trans"/>
    <property type="match status" value="1"/>
</dbReference>
<keyword evidence="5" id="KW-0808">Transferase</keyword>
<evidence type="ECO:0000256" key="3">
    <source>
        <dbReference type="ARBA" id="ARBA00011953"/>
    </source>
</evidence>
<dbReference type="GO" id="GO:0000049">
    <property type="term" value="F:tRNA binding"/>
    <property type="evidence" value="ECO:0007669"/>
    <property type="project" value="UniProtKB-KW"/>
</dbReference>
<dbReference type="Gene3D" id="3.40.50.620">
    <property type="entry name" value="HUPs"/>
    <property type="match status" value="1"/>
</dbReference>
<dbReference type="CDD" id="cd01998">
    <property type="entry name" value="MnmA_TRMU-like"/>
    <property type="match status" value="1"/>
</dbReference>
<evidence type="ECO:0000313" key="16">
    <source>
        <dbReference type="Proteomes" id="UP000279259"/>
    </source>
</evidence>
<evidence type="ECO:0000256" key="12">
    <source>
        <dbReference type="SAM" id="MobiDB-lite"/>
    </source>
</evidence>